<sequence length="211" mass="23209">MLQGQIEQFSSDGTVSGWFRKSTFAKPAIARIAFNDGTVQRVIADRFRRDLLERGISHGHYGFLLRAPAVAASGATLAVLLDDETESPVAEARMSGLPLVQSRAYPLLLHVEDIIAPEQRWTCEDIATHVSNFNVTQACSSLGVETFVERIAQFCFGEFPSSEMMMGFADAIKSRTATPERVFLAMLDSKQALEKGVQSLPGPYSPEYPFS</sequence>
<dbReference type="AlphaFoldDB" id="A0A2U8W6N8"/>
<evidence type="ECO:0000313" key="2">
    <source>
        <dbReference type="Proteomes" id="UP000245926"/>
    </source>
</evidence>
<proteinExistence type="predicted"/>
<accession>A0A2U8W6N8</accession>
<keyword evidence="2" id="KW-1185">Reference proteome</keyword>
<evidence type="ECO:0000313" key="1">
    <source>
        <dbReference type="EMBL" id="AWN41745.1"/>
    </source>
</evidence>
<dbReference type="Proteomes" id="UP000245926">
    <property type="component" value="Chromosome"/>
</dbReference>
<dbReference type="KEGG" id="mets:DK389_16055"/>
<reference evidence="2" key="1">
    <citation type="submission" date="2018-05" db="EMBL/GenBank/DDBJ databases">
        <title>Complete Genome Sequence of Methylobacterium sp. 17SD2-17.</title>
        <authorList>
            <person name="Srinivasan S."/>
        </authorList>
    </citation>
    <scope>NUCLEOTIDE SEQUENCE [LARGE SCALE GENOMIC DNA]</scope>
    <source>
        <strain evidence="2">17SD2-17</strain>
    </source>
</reference>
<dbReference type="OrthoDB" id="118340at2"/>
<dbReference type="EMBL" id="CP029550">
    <property type="protein sequence ID" value="AWN41745.1"/>
    <property type="molecule type" value="Genomic_DNA"/>
</dbReference>
<dbReference type="RefSeq" id="WP_109891049.1">
    <property type="nucleotide sequence ID" value="NZ_CP029550.1"/>
</dbReference>
<protein>
    <submittedName>
        <fullName evidence="1">Uncharacterized protein</fullName>
    </submittedName>
</protein>
<name>A0A2U8W6N8_9HYPH</name>
<organism evidence="1 2">
    <name type="scientific">Methylobacterium durans</name>
    <dbReference type="NCBI Taxonomy" id="2202825"/>
    <lineage>
        <taxon>Bacteria</taxon>
        <taxon>Pseudomonadati</taxon>
        <taxon>Pseudomonadota</taxon>
        <taxon>Alphaproteobacteria</taxon>
        <taxon>Hyphomicrobiales</taxon>
        <taxon>Methylobacteriaceae</taxon>
        <taxon>Methylobacterium</taxon>
    </lineage>
</organism>
<gene>
    <name evidence="1" type="ORF">DK389_16055</name>
</gene>